<dbReference type="InterPro" id="IPR012337">
    <property type="entry name" value="RNaseH-like_sf"/>
</dbReference>
<dbReference type="HOGENOM" id="CLU_1055833_0_0_1"/>
<evidence type="ECO:0000256" key="1">
    <source>
        <dbReference type="SAM" id="MobiDB-lite"/>
    </source>
</evidence>
<accession>U9SU93</accession>
<dbReference type="Pfam" id="PF05699">
    <property type="entry name" value="Dimer_Tnp_hAT"/>
    <property type="match status" value="1"/>
</dbReference>
<organism evidence="3">
    <name type="scientific">Rhizophagus irregularis (strain DAOM 181602 / DAOM 197198 / MUCL 43194)</name>
    <name type="common">Arbuscular mycorrhizal fungus</name>
    <name type="synonym">Glomus intraradices</name>
    <dbReference type="NCBI Taxonomy" id="747089"/>
    <lineage>
        <taxon>Eukaryota</taxon>
        <taxon>Fungi</taxon>
        <taxon>Fungi incertae sedis</taxon>
        <taxon>Mucoromycota</taxon>
        <taxon>Glomeromycotina</taxon>
        <taxon>Glomeromycetes</taxon>
        <taxon>Glomerales</taxon>
        <taxon>Glomeraceae</taxon>
        <taxon>Rhizophagus</taxon>
    </lineage>
</organism>
<dbReference type="InterPro" id="IPR008906">
    <property type="entry name" value="HATC_C_dom"/>
</dbReference>
<dbReference type="VEuPathDB" id="FungiDB:RhiirFUN_008350"/>
<feature type="region of interest" description="Disordered" evidence="1">
    <location>
        <begin position="199"/>
        <end position="228"/>
    </location>
</feature>
<feature type="non-terminal residue" evidence="3">
    <location>
        <position position="264"/>
    </location>
</feature>
<dbReference type="SUPFAM" id="SSF53098">
    <property type="entry name" value="Ribonuclease H-like"/>
    <property type="match status" value="1"/>
</dbReference>
<feature type="non-terminal residue" evidence="3">
    <location>
        <position position="1"/>
    </location>
</feature>
<evidence type="ECO:0000259" key="2">
    <source>
        <dbReference type="Pfam" id="PF05699"/>
    </source>
</evidence>
<name>U9SU93_RHIID</name>
<evidence type="ECO:0000313" key="3">
    <source>
        <dbReference type="EMBL" id="ERZ97602.1"/>
    </source>
</evidence>
<reference evidence="3" key="1">
    <citation type="submission" date="2013-07" db="EMBL/GenBank/DDBJ databases">
        <title>The genome of an arbuscular mycorrhizal fungus provides insights into the evolution of the oldest plant symbiosis.</title>
        <authorList>
            <consortium name="DOE Joint Genome Institute"/>
            <person name="Tisserant E."/>
            <person name="Malbreil M."/>
            <person name="Kuo A."/>
            <person name="Kohler A."/>
            <person name="Symeonidi A."/>
            <person name="Balestrini R."/>
            <person name="Charron P."/>
            <person name="Duensing N."/>
            <person name="Frei-dit-Frey N."/>
            <person name="Gianinazzi-Pearson V."/>
            <person name="Gilbert B."/>
            <person name="Handa Y."/>
            <person name="Hijri M."/>
            <person name="Kaul R."/>
            <person name="Kawaguchi M."/>
            <person name="Krajinski F."/>
            <person name="Lammers P."/>
            <person name="Lapierre D."/>
            <person name="Masclaux F.G."/>
            <person name="Murat C."/>
            <person name="Morin E."/>
            <person name="Ndikumana S."/>
            <person name="Pagni M."/>
            <person name="Petitpierre D."/>
            <person name="Requena N."/>
            <person name="Rosikiewicz P."/>
            <person name="Riley R."/>
            <person name="Saito K."/>
            <person name="San Clemente H."/>
            <person name="Shapiro H."/>
            <person name="van Tuinen D."/>
            <person name="Becard G."/>
            <person name="Bonfante P."/>
            <person name="Paszkowski U."/>
            <person name="Shachar-Hill Y."/>
            <person name="Young J.P."/>
            <person name="Sanders I.R."/>
            <person name="Henrissat B."/>
            <person name="Rensing S.A."/>
            <person name="Grigoriev I.V."/>
            <person name="Corradi N."/>
            <person name="Roux C."/>
            <person name="Martin F."/>
        </authorList>
    </citation>
    <scope>NUCLEOTIDE SEQUENCE</scope>
    <source>
        <strain evidence="3">DAOM 197198</strain>
    </source>
</reference>
<feature type="domain" description="HAT C-terminal dimerisation" evidence="2">
    <location>
        <begin position="137"/>
        <end position="191"/>
    </location>
</feature>
<protein>
    <recommendedName>
        <fullName evidence="2">HAT C-terminal dimerisation domain-containing protein</fullName>
    </recommendedName>
</protein>
<gene>
    <name evidence="3" type="ORF">GLOINDRAFT_11419</name>
</gene>
<sequence length="264" mass="31101">LKELETLVLPYCAALNQLQRHNSQLHDVLHCFGNLVIVLHSLDNNNLKNKLLKKLEKRWSDWEQPLLLLAFLLHPGYRIDKFNPEIETLSFPHLGKWVTYYYCAWFNEDPTVILVELEAYRQKKYPYNDATSRQFNNNVLEFWNYVRGYSKELYRVAERIFSIAVTTASLERLFSTMGWLHSKRRNRLAHEKFRSTGVALPVNENEDPNASDDLNVSDDESSSEFIETDANVQTESNWRSVVSRWINMLEDESNEEYDNDNESD</sequence>
<proteinExistence type="predicted"/>
<dbReference type="EMBL" id="KI299483">
    <property type="protein sequence ID" value="ERZ97602.1"/>
    <property type="molecule type" value="Genomic_DNA"/>
</dbReference>
<feature type="compositionally biased region" description="Acidic residues" evidence="1">
    <location>
        <begin position="204"/>
        <end position="222"/>
    </location>
</feature>
<dbReference type="GO" id="GO:0046983">
    <property type="term" value="F:protein dimerization activity"/>
    <property type="evidence" value="ECO:0007669"/>
    <property type="project" value="InterPro"/>
</dbReference>
<dbReference type="AlphaFoldDB" id="U9SU93"/>